<organism evidence="3">
    <name type="scientific">Gongylonema pulchrum</name>
    <dbReference type="NCBI Taxonomy" id="637853"/>
    <lineage>
        <taxon>Eukaryota</taxon>
        <taxon>Metazoa</taxon>
        <taxon>Ecdysozoa</taxon>
        <taxon>Nematoda</taxon>
        <taxon>Chromadorea</taxon>
        <taxon>Rhabditida</taxon>
        <taxon>Spirurina</taxon>
        <taxon>Spiruromorpha</taxon>
        <taxon>Spiruroidea</taxon>
        <taxon>Gongylonematidae</taxon>
        <taxon>Gongylonema</taxon>
    </lineage>
</organism>
<protein>
    <submittedName>
        <fullName evidence="3">Calcium channel, voltage-dependent, P/Q type, alpha 1A subunit, b</fullName>
    </submittedName>
</protein>
<feature type="compositionally biased region" description="Polar residues" evidence="1">
    <location>
        <begin position="75"/>
        <end position="87"/>
    </location>
</feature>
<proteinExistence type="predicted"/>
<dbReference type="AlphaFoldDB" id="A0A183E7S6"/>
<keyword evidence="2" id="KW-0812">Transmembrane</keyword>
<evidence type="ECO:0000256" key="2">
    <source>
        <dbReference type="SAM" id="Phobius"/>
    </source>
</evidence>
<sequence length="303" mass="35230">LNQFDTDDRTPRKRSISQSRESQRGEEQYNPEQVGGDDMAPRRSISRSRGILRDENQYSSDQFGTDDLAYRKRSISQSRGNEEQYNPEQVGADDTAPRRSVSRSRGILCDEEQYGRDQFDADDTAPRRSISHSRNSLREEGQYTMNQFDAVELAQRRRSVPQSLGSPRSGDTAECQEHCLNTAFLCDQNHNENNHNEDLEQTRRRRRLYSETMDNEYQFRTSGTTEARHHVNSHEVKSDFFSSQWMPSSNLYEEGGDEGEMNEWMMPGNRGSLHGLVALLLYLFALLLYLWFVFSLFFEEVVF</sequence>
<dbReference type="WBParaSite" id="GPUH_0001703901-mRNA-1">
    <property type="protein sequence ID" value="GPUH_0001703901-mRNA-1"/>
    <property type="gene ID" value="GPUH_0001703901"/>
</dbReference>
<feature type="region of interest" description="Disordered" evidence="1">
    <location>
        <begin position="1"/>
        <end position="144"/>
    </location>
</feature>
<keyword evidence="2" id="KW-0472">Membrane</keyword>
<reference evidence="3" key="1">
    <citation type="submission" date="2016-06" db="UniProtKB">
        <authorList>
            <consortium name="WormBaseParasite"/>
        </authorList>
    </citation>
    <scope>IDENTIFICATION</scope>
</reference>
<evidence type="ECO:0000256" key="1">
    <source>
        <dbReference type="SAM" id="MobiDB-lite"/>
    </source>
</evidence>
<name>A0A183E7S6_9BILA</name>
<keyword evidence="2" id="KW-1133">Transmembrane helix</keyword>
<accession>A0A183E7S6</accession>
<feature type="compositionally biased region" description="Basic and acidic residues" evidence="1">
    <location>
        <begin position="1"/>
        <end position="10"/>
    </location>
</feature>
<evidence type="ECO:0000313" key="3">
    <source>
        <dbReference type="WBParaSite" id="GPUH_0001703901-mRNA-1"/>
    </source>
</evidence>
<feature type="transmembrane region" description="Helical" evidence="2">
    <location>
        <begin position="275"/>
        <end position="298"/>
    </location>
</feature>